<dbReference type="Gene3D" id="2.170.130.10">
    <property type="entry name" value="TonB-dependent receptor, plug domain"/>
    <property type="match status" value="1"/>
</dbReference>
<evidence type="ECO:0000256" key="3">
    <source>
        <dbReference type="ARBA" id="ARBA00022452"/>
    </source>
</evidence>
<evidence type="ECO:0000259" key="10">
    <source>
        <dbReference type="Pfam" id="PF07715"/>
    </source>
</evidence>
<evidence type="ECO:0000256" key="2">
    <source>
        <dbReference type="ARBA" id="ARBA00022448"/>
    </source>
</evidence>
<evidence type="ECO:0000256" key="1">
    <source>
        <dbReference type="ARBA" id="ARBA00004571"/>
    </source>
</evidence>
<protein>
    <recommendedName>
        <fullName evidence="10">TonB-dependent receptor plug domain-containing protein</fullName>
    </recommendedName>
</protein>
<dbReference type="PANTHER" id="PTHR30069">
    <property type="entry name" value="TONB-DEPENDENT OUTER MEMBRANE RECEPTOR"/>
    <property type="match status" value="1"/>
</dbReference>
<feature type="domain" description="TonB-dependent receptor plug" evidence="10">
    <location>
        <begin position="144"/>
        <end position="220"/>
    </location>
</feature>
<gene>
    <name evidence="11" type="ORF">HDF23_003506</name>
</gene>
<comment type="similarity">
    <text evidence="8">Belongs to the TonB-dependent receptor family.</text>
</comment>
<keyword evidence="4 8" id="KW-0812">Transmembrane</keyword>
<dbReference type="InterPro" id="IPR036942">
    <property type="entry name" value="Beta-barrel_TonB_sf"/>
</dbReference>
<dbReference type="Gene3D" id="2.60.40.1120">
    <property type="entry name" value="Carboxypeptidase-like, regulatory domain"/>
    <property type="match status" value="1"/>
</dbReference>
<sequence>MASPLFTIFIILTTITAFAQKKATINGTVKDAVTGETLIGASVTLQEFSAVGTATNNYGFYSLSVTEGEYTLLFTCVGYNTIAQKVSLHKNQVVNISLSPQNGLQEVVVRAKRLSNENVVSPQMGVEKLNMSQINQVPVLLGERDILKTITLLPGIKSAGEGNTGFYVRGGGSDQNLILLDEAPIYNASHLLGFFSTFNSDAIKDVSIYKGGMPAEYGGRLSSVLDIKMNDGNDKDFAVQGGIGLISSRIKVEGPLVKDKGSFMVSARRTYIDLFLKLTTDTSIRGNSLYFYDVNAKANYHFDDKNAIYISGYLGKDVLALKNVLGTNWGNKTGTLRFNHLFSNSLFSNTSVIYSSYNFVVEGLQNAQSFKATSQINDINLKEDLQYSIGYQHTLKFGFNILQHDITPGDITSPKNSSYNERHVEKRYDFENALYASDEWNISKHLTFLYGLRLSGLFLMGPGTFKTYDDAGNTISSKTYYSRSNLVKKYINLEPRFTANYVIDDQNSIKASYNRNSQNIHLLSNSSSNTPTYLYVMSSNNIKPEIADQVSTGYFKNFSDNAYEFSTEVYYKWMQNQIDYKDGSQLLVNQDVESLLTYGTGRAYGIELFLKKKYGRFNGWIGYTLSRTERKFDDINNGHYYPARQDRTHDVSVVGIYQLNKRWAFSSTFIYGTGNAVTYPTGKYSSGGLTTFSYSQRNGRRLPSSNRLDIGATLDGKEHKRYHSSWTFSIYNVYAHRDPYSITFRDSKTVPNTTEAVETSIFATLIPSVTWNFNF</sequence>
<evidence type="ECO:0000313" key="12">
    <source>
        <dbReference type="Proteomes" id="UP000541583"/>
    </source>
</evidence>
<evidence type="ECO:0000256" key="5">
    <source>
        <dbReference type="ARBA" id="ARBA00022729"/>
    </source>
</evidence>
<evidence type="ECO:0000256" key="7">
    <source>
        <dbReference type="ARBA" id="ARBA00023237"/>
    </source>
</evidence>
<evidence type="ECO:0000256" key="4">
    <source>
        <dbReference type="ARBA" id="ARBA00022692"/>
    </source>
</evidence>
<dbReference type="InterPro" id="IPR008969">
    <property type="entry name" value="CarboxyPept-like_regulatory"/>
</dbReference>
<keyword evidence="6 8" id="KW-0472">Membrane</keyword>
<evidence type="ECO:0000313" key="11">
    <source>
        <dbReference type="EMBL" id="MBB6110747.1"/>
    </source>
</evidence>
<dbReference type="InterPro" id="IPR037066">
    <property type="entry name" value="Plug_dom_sf"/>
</dbReference>
<dbReference type="Pfam" id="PF07715">
    <property type="entry name" value="Plug"/>
    <property type="match status" value="1"/>
</dbReference>
<keyword evidence="2 8" id="KW-0813">Transport</keyword>
<keyword evidence="5 9" id="KW-0732">Signal</keyword>
<proteinExistence type="inferred from homology"/>
<dbReference type="PANTHER" id="PTHR30069:SF29">
    <property type="entry name" value="HEMOGLOBIN AND HEMOGLOBIN-HAPTOGLOBIN-BINDING PROTEIN 1-RELATED"/>
    <property type="match status" value="1"/>
</dbReference>
<feature type="chain" id="PRO_5045202902" description="TonB-dependent receptor plug domain-containing protein" evidence="9">
    <location>
        <begin position="20"/>
        <end position="775"/>
    </location>
</feature>
<dbReference type="RefSeq" id="WP_084192213.1">
    <property type="nucleotide sequence ID" value="NZ_FTMG01000007.1"/>
</dbReference>
<evidence type="ECO:0000256" key="8">
    <source>
        <dbReference type="PROSITE-ProRule" id="PRU01360"/>
    </source>
</evidence>
<comment type="caution">
    <text evidence="11">The sequence shown here is derived from an EMBL/GenBank/DDBJ whole genome shotgun (WGS) entry which is preliminary data.</text>
</comment>
<keyword evidence="12" id="KW-1185">Reference proteome</keyword>
<keyword evidence="3 8" id="KW-1134">Transmembrane beta strand</keyword>
<dbReference type="SUPFAM" id="SSF56935">
    <property type="entry name" value="Porins"/>
    <property type="match status" value="1"/>
</dbReference>
<organism evidence="11 12">
    <name type="scientific">Mucilaginibacter lappiensis</name>
    <dbReference type="NCBI Taxonomy" id="354630"/>
    <lineage>
        <taxon>Bacteria</taxon>
        <taxon>Pseudomonadati</taxon>
        <taxon>Bacteroidota</taxon>
        <taxon>Sphingobacteriia</taxon>
        <taxon>Sphingobacteriales</taxon>
        <taxon>Sphingobacteriaceae</taxon>
        <taxon>Mucilaginibacter</taxon>
    </lineage>
</organism>
<dbReference type="Gene3D" id="2.40.170.20">
    <property type="entry name" value="TonB-dependent receptor, beta-barrel domain"/>
    <property type="match status" value="1"/>
</dbReference>
<evidence type="ECO:0000256" key="9">
    <source>
        <dbReference type="SAM" id="SignalP"/>
    </source>
</evidence>
<dbReference type="PROSITE" id="PS52016">
    <property type="entry name" value="TONB_DEPENDENT_REC_3"/>
    <property type="match status" value="1"/>
</dbReference>
<keyword evidence="7 8" id="KW-0998">Cell outer membrane</keyword>
<name>A0ABR6PLV9_9SPHI</name>
<reference evidence="11 12" key="1">
    <citation type="submission" date="2020-08" db="EMBL/GenBank/DDBJ databases">
        <title>Genomic Encyclopedia of Type Strains, Phase IV (KMG-V): Genome sequencing to study the core and pangenomes of soil and plant-associated prokaryotes.</title>
        <authorList>
            <person name="Whitman W."/>
        </authorList>
    </citation>
    <scope>NUCLEOTIDE SEQUENCE [LARGE SCALE GENOMIC DNA]</scope>
    <source>
        <strain evidence="11 12">ANJLi2</strain>
    </source>
</reference>
<dbReference type="SUPFAM" id="SSF49464">
    <property type="entry name" value="Carboxypeptidase regulatory domain-like"/>
    <property type="match status" value="1"/>
</dbReference>
<evidence type="ECO:0000256" key="6">
    <source>
        <dbReference type="ARBA" id="ARBA00023136"/>
    </source>
</evidence>
<dbReference type="Proteomes" id="UP000541583">
    <property type="component" value="Unassembled WGS sequence"/>
</dbReference>
<dbReference type="Pfam" id="PF13715">
    <property type="entry name" value="CarbopepD_reg_2"/>
    <property type="match status" value="1"/>
</dbReference>
<accession>A0ABR6PLV9</accession>
<feature type="signal peptide" evidence="9">
    <location>
        <begin position="1"/>
        <end position="19"/>
    </location>
</feature>
<comment type="subcellular location">
    <subcellularLocation>
        <location evidence="1 8">Cell outer membrane</location>
        <topology evidence="1 8">Multi-pass membrane protein</topology>
    </subcellularLocation>
</comment>
<dbReference type="InterPro" id="IPR039426">
    <property type="entry name" value="TonB-dep_rcpt-like"/>
</dbReference>
<dbReference type="EMBL" id="JACHCB010000008">
    <property type="protein sequence ID" value="MBB6110747.1"/>
    <property type="molecule type" value="Genomic_DNA"/>
</dbReference>
<dbReference type="InterPro" id="IPR012910">
    <property type="entry name" value="Plug_dom"/>
</dbReference>